<dbReference type="PANTHER" id="PTHR47637">
    <property type="entry name" value="CHAPERONE SURA"/>
    <property type="match status" value="1"/>
</dbReference>
<evidence type="ECO:0000313" key="10">
    <source>
        <dbReference type="Proteomes" id="UP000241074"/>
    </source>
</evidence>
<name>A0A2P1PLI4_9GAMM</name>
<gene>
    <name evidence="7" type="primary">surA</name>
    <name evidence="9" type="ORF">C7S18_00220</name>
</gene>
<dbReference type="Proteomes" id="UP000241074">
    <property type="component" value="Chromosome"/>
</dbReference>
<dbReference type="GO" id="GO:0042277">
    <property type="term" value="F:peptide binding"/>
    <property type="evidence" value="ECO:0007669"/>
    <property type="project" value="InterPro"/>
</dbReference>
<dbReference type="KEGG" id="xba:C7S18_00220"/>
<dbReference type="GO" id="GO:0043165">
    <property type="term" value="P:Gram-negative-bacterium-type cell outer membrane assembly"/>
    <property type="evidence" value="ECO:0007669"/>
    <property type="project" value="InterPro"/>
</dbReference>
<comment type="subcellular location">
    <subcellularLocation>
        <location evidence="7">Periplasm</location>
    </subcellularLocation>
    <text evidence="7">Is capable of associating with the outer membrane.</text>
</comment>
<dbReference type="InterPro" id="IPR046357">
    <property type="entry name" value="PPIase_dom_sf"/>
</dbReference>
<comment type="function">
    <text evidence="7">Chaperone involved in the correct folding and assembly of outer membrane proteins. Recognizes specific patterns of aromatic residues and the orientation of their side chains, which are found more frequently in integral outer membrane proteins. May act in both early periplasmic and late outer membrane-associated steps of protein maturation.</text>
</comment>
<dbReference type="AlphaFoldDB" id="A0A2P1PLI4"/>
<dbReference type="EMBL" id="CP027860">
    <property type="protein sequence ID" value="AVP95711.1"/>
    <property type="molecule type" value="Genomic_DNA"/>
</dbReference>
<evidence type="ECO:0000256" key="4">
    <source>
        <dbReference type="ARBA" id="ARBA00023110"/>
    </source>
</evidence>
<evidence type="ECO:0000256" key="3">
    <source>
        <dbReference type="ARBA" id="ARBA00022764"/>
    </source>
</evidence>
<accession>A0A2P1PLI4</accession>
<keyword evidence="3 7" id="KW-0574">Periplasm</keyword>
<dbReference type="GO" id="GO:0051082">
    <property type="term" value="F:unfolded protein binding"/>
    <property type="evidence" value="ECO:0007669"/>
    <property type="project" value="UniProtKB-UniRule"/>
</dbReference>
<dbReference type="InterPro" id="IPR015391">
    <property type="entry name" value="SurA_N"/>
</dbReference>
<dbReference type="PANTHER" id="PTHR47637:SF1">
    <property type="entry name" value="CHAPERONE SURA"/>
    <property type="match status" value="1"/>
</dbReference>
<sequence length="505" mass="55647">MAFTWNSSSRDWARSAVGLRTSCAVLFSAIAEPVPDQSGHHPFFRGVRATGQFSTRLALPPRSPATQYGMSMMKRILPALVLTLASALPISALAQGVTVQDIDKIIAVVDEDVILNSELDRAVTSVLAQFESRGQSAALPPRDVIERQVLERLILQRVQVARAEGTGIRVSDIEVDDALNRLAAQNNASIPQLRSAIERDGASFEEFRNGLRDELSVQRLRQRFVQSRVQVSDTEVDILLASNQLRTGEIRVSHILIGIPENANASAVQASAGKAAKVIEELNGGLDFASAAIKYSDGQQALEGGDLGWRRMEQIPSAFAEIVGRLRKGEVSEPVRGPSGFHILKLVDEREAEKTVVKEFHTRHVVVKVSELVTEDQALDRIQKIRDLLLKGAKFEETARKFSEDDATSNLGGDMGWSPEGAFGPRVTQVIDGLKDGELSEPFRSDLGWHVLLREASREVDRSVEARREQARETLVNRKAEEEYDAFLRQLKGEAYIENRLTAAG</sequence>
<evidence type="ECO:0000256" key="7">
    <source>
        <dbReference type="HAMAP-Rule" id="MF_01183"/>
    </source>
</evidence>
<dbReference type="PROSITE" id="PS01096">
    <property type="entry name" value="PPIC_PPIASE_1"/>
    <property type="match status" value="1"/>
</dbReference>
<dbReference type="OrthoDB" id="14196at2"/>
<evidence type="ECO:0000313" key="9">
    <source>
        <dbReference type="EMBL" id="AVP95711.1"/>
    </source>
</evidence>
<dbReference type="SUPFAM" id="SSF54534">
    <property type="entry name" value="FKBP-like"/>
    <property type="match status" value="2"/>
</dbReference>
<dbReference type="InterPro" id="IPR000297">
    <property type="entry name" value="PPIase_PpiC"/>
</dbReference>
<protein>
    <recommendedName>
        <fullName evidence="7">Chaperone SurA</fullName>
    </recommendedName>
    <alternativeName>
        <fullName evidence="7">Peptidyl-prolyl cis-trans isomerase SurA</fullName>
        <shortName evidence="7">PPIase SurA</shortName>
        <ecNumber evidence="7">5.2.1.8</ecNumber>
    </alternativeName>
    <alternativeName>
        <fullName evidence="7">Rotamase SurA</fullName>
    </alternativeName>
</protein>
<keyword evidence="10" id="KW-1185">Reference proteome</keyword>
<dbReference type="GO" id="GO:0050821">
    <property type="term" value="P:protein stabilization"/>
    <property type="evidence" value="ECO:0007669"/>
    <property type="project" value="InterPro"/>
</dbReference>
<reference evidence="9 10" key="2">
    <citation type="submission" date="2018-03" db="EMBL/GenBank/DDBJ databases">
        <authorList>
            <person name="Keele B.F."/>
        </authorList>
    </citation>
    <scope>NUCLEOTIDE SEQUENCE [LARGE SCALE GENOMIC DNA]</scope>
    <source>
        <strain evidence="9 10">D13</strain>
    </source>
</reference>
<comment type="catalytic activity">
    <reaction evidence="7">
        <text>[protein]-peptidylproline (omega=180) = [protein]-peptidylproline (omega=0)</text>
        <dbReference type="Rhea" id="RHEA:16237"/>
        <dbReference type="Rhea" id="RHEA-COMP:10747"/>
        <dbReference type="Rhea" id="RHEA-COMP:10748"/>
        <dbReference type="ChEBI" id="CHEBI:83833"/>
        <dbReference type="ChEBI" id="CHEBI:83834"/>
        <dbReference type="EC" id="5.2.1.8"/>
    </reaction>
</comment>
<dbReference type="GO" id="GO:0030288">
    <property type="term" value="C:outer membrane-bounded periplasmic space"/>
    <property type="evidence" value="ECO:0007669"/>
    <property type="project" value="InterPro"/>
</dbReference>
<dbReference type="InterPro" id="IPR023034">
    <property type="entry name" value="PPIase_SurA"/>
</dbReference>
<dbReference type="InterPro" id="IPR023058">
    <property type="entry name" value="PPIase_PpiC_CS"/>
</dbReference>
<feature type="domain" description="PpiC" evidence="8">
    <location>
        <begin position="247"/>
        <end position="348"/>
    </location>
</feature>
<feature type="domain" description="PpiC" evidence="8">
    <location>
        <begin position="357"/>
        <end position="456"/>
    </location>
</feature>
<reference evidence="9 10" key="1">
    <citation type="submission" date="2018-03" db="EMBL/GenBank/DDBJ databases">
        <title>Ahniella affigens gen. nov., sp. nov., a gammaproteobacterium isolated from sandy soil near a stream.</title>
        <authorList>
            <person name="Ko Y."/>
            <person name="Kim J.-H."/>
        </authorList>
    </citation>
    <scope>NUCLEOTIDE SEQUENCE [LARGE SCALE GENOMIC DNA]</scope>
    <source>
        <strain evidence="9 10">D13</strain>
    </source>
</reference>
<dbReference type="Pfam" id="PF09312">
    <property type="entry name" value="SurA_N"/>
    <property type="match status" value="1"/>
</dbReference>
<keyword evidence="2 7" id="KW-0677">Repeat</keyword>
<keyword evidence="6 7" id="KW-0413">Isomerase</keyword>
<evidence type="ECO:0000259" key="8">
    <source>
        <dbReference type="PROSITE" id="PS50198"/>
    </source>
</evidence>
<dbReference type="InterPro" id="IPR027304">
    <property type="entry name" value="Trigger_fact/SurA_dom_sf"/>
</dbReference>
<keyword evidence="4 7" id="KW-0697">Rotamase</keyword>
<organism evidence="9 10">
    <name type="scientific">Ahniella affigens</name>
    <dbReference type="NCBI Taxonomy" id="2021234"/>
    <lineage>
        <taxon>Bacteria</taxon>
        <taxon>Pseudomonadati</taxon>
        <taxon>Pseudomonadota</taxon>
        <taxon>Gammaproteobacteria</taxon>
        <taxon>Lysobacterales</taxon>
        <taxon>Rhodanobacteraceae</taxon>
        <taxon>Ahniella</taxon>
    </lineage>
</organism>
<dbReference type="GO" id="GO:0003755">
    <property type="term" value="F:peptidyl-prolyl cis-trans isomerase activity"/>
    <property type="evidence" value="ECO:0007669"/>
    <property type="project" value="UniProtKB-UniRule"/>
</dbReference>
<dbReference type="EC" id="5.2.1.8" evidence="7"/>
<dbReference type="Gene3D" id="1.10.4030.10">
    <property type="entry name" value="Porin chaperone SurA, peptide-binding domain"/>
    <property type="match status" value="1"/>
</dbReference>
<dbReference type="Pfam" id="PF00639">
    <property type="entry name" value="Rotamase"/>
    <property type="match status" value="2"/>
</dbReference>
<dbReference type="SUPFAM" id="SSF109998">
    <property type="entry name" value="Triger factor/SurA peptide-binding domain-like"/>
    <property type="match status" value="1"/>
</dbReference>
<keyword evidence="1 7" id="KW-0732">Signal</keyword>
<dbReference type="GO" id="GO:0006457">
    <property type="term" value="P:protein folding"/>
    <property type="evidence" value="ECO:0007669"/>
    <property type="project" value="UniProtKB-UniRule"/>
</dbReference>
<keyword evidence="5 7" id="KW-0143">Chaperone</keyword>
<evidence type="ECO:0000256" key="6">
    <source>
        <dbReference type="ARBA" id="ARBA00023235"/>
    </source>
</evidence>
<evidence type="ECO:0000256" key="1">
    <source>
        <dbReference type="ARBA" id="ARBA00022729"/>
    </source>
</evidence>
<dbReference type="HAMAP" id="MF_01183">
    <property type="entry name" value="Chaperone_SurA"/>
    <property type="match status" value="1"/>
</dbReference>
<proteinExistence type="inferred from homology"/>
<dbReference type="Gene3D" id="3.10.50.40">
    <property type="match status" value="2"/>
</dbReference>
<dbReference type="InterPro" id="IPR050280">
    <property type="entry name" value="OMP_Chaperone_SurA"/>
</dbReference>
<dbReference type="PROSITE" id="PS50198">
    <property type="entry name" value="PPIC_PPIASE_2"/>
    <property type="match status" value="2"/>
</dbReference>
<evidence type="ECO:0000256" key="5">
    <source>
        <dbReference type="ARBA" id="ARBA00023186"/>
    </source>
</evidence>
<evidence type="ECO:0000256" key="2">
    <source>
        <dbReference type="ARBA" id="ARBA00022737"/>
    </source>
</evidence>
<comment type="domain">
    <text evidence="7">The PPIase activity resides only in the second parvulin domain. The N-terminal region and the C-terminal tail are necessary and sufficient for the chaperone activity of SurA. The PPIase activity is dispensable for SurA to function as a chaperone. The N-terminal region and the C-terminal tail are also required for porin recognition.</text>
</comment>